<dbReference type="InterPro" id="IPR024932">
    <property type="entry name" value="ApbE"/>
</dbReference>
<organism evidence="12 13">
    <name type="scientific">Sphingobacterium wenxiniae</name>
    <dbReference type="NCBI Taxonomy" id="683125"/>
    <lineage>
        <taxon>Bacteria</taxon>
        <taxon>Pseudomonadati</taxon>
        <taxon>Bacteroidota</taxon>
        <taxon>Sphingobacteriia</taxon>
        <taxon>Sphingobacteriales</taxon>
        <taxon>Sphingobacteriaceae</taxon>
        <taxon>Sphingobacterium</taxon>
    </lineage>
</organism>
<accession>A0A1I6PDH1</accession>
<dbReference type="OrthoDB" id="9778595at2"/>
<keyword evidence="12" id="KW-0449">Lipoprotein</keyword>
<dbReference type="AlphaFoldDB" id="A0A1I6PDH1"/>
<dbReference type="STRING" id="683125.SAMN05660206_101409"/>
<keyword evidence="3 10" id="KW-0285">Flavoprotein</keyword>
<dbReference type="InterPro" id="IPR003374">
    <property type="entry name" value="ApbE-like_sf"/>
</dbReference>
<evidence type="ECO:0000313" key="13">
    <source>
        <dbReference type="Proteomes" id="UP000198785"/>
    </source>
</evidence>
<reference evidence="12 13" key="1">
    <citation type="submission" date="2016-10" db="EMBL/GenBank/DDBJ databases">
        <authorList>
            <person name="de Groot N.N."/>
        </authorList>
    </citation>
    <scope>NUCLEOTIDE SEQUENCE [LARGE SCALE GENOMIC DNA]</scope>
    <source>
        <strain evidence="12 13">DSM 22789</strain>
    </source>
</reference>
<dbReference type="PANTHER" id="PTHR30040:SF2">
    <property type="entry name" value="FAD:PROTEIN FMN TRANSFERASE"/>
    <property type="match status" value="1"/>
</dbReference>
<dbReference type="Proteomes" id="UP000198785">
    <property type="component" value="Unassembled WGS sequence"/>
</dbReference>
<evidence type="ECO:0000256" key="2">
    <source>
        <dbReference type="ARBA" id="ARBA00016337"/>
    </source>
</evidence>
<feature type="binding site" evidence="11">
    <location>
        <position position="158"/>
    </location>
    <ligand>
        <name>Mg(2+)</name>
        <dbReference type="ChEBI" id="CHEBI:18420"/>
    </ligand>
</feature>
<evidence type="ECO:0000256" key="7">
    <source>
        <dbReference type="ARBA" id="ARBA00022842"/>
    </source>
</evidence>
<feature type="binding site" evidence="11">
    <location>
        <position position="270"/>
    </location>
    <ligand>
        <name>Mg(2+)</name>
        <dbReference type="ChEBI" id="CHEBI:18420"/>
    </ligand>
</feature>
<sequence length="320" mass="35530">MIVVCIGCWAHAQQPKFVMNGRAQGTTYSIQYFHPTEVVVQTAIDSALEVIDLSMSTYKQNSKITLFNSPETQSIAMDGHMQNVVRKAFAVHKKSKGLFDVTVKPLVDLWGFGPEQIKVFPQQVAIDSALQNVGMDKLRILGKKLVKKRHAISIDLNGIAQGYTVDVLSDLLEQHGIENYLVELGGEIRAKGSKDDGQPFQIGIERPDDTQASFVLRLKDNAVTTSGNYRKTYTMDGKKIHHHIDPKTGYPVQNNIASVTVIAKTAMDADAYDNVFMAMSVADGLKLANALKDTEIYVIYQEGEAFKEAFSKGFYNYVKN</sequence>
<dbReference type="SUPFAM" id="SSF143631">
    <property type="entry name" value="ApbE-like"/>
    <property type="match status" value="1"/>
</dbReference>
<evidence type="ECO:0000256" key="11">
    <source>
        <dbReference type="PIRSR" id="PIRSR006268-2"/>
    </source>
</evidence>
<dbReference type="EMBL" id="FOZZ01000001">
    <property type="protein sequence ID" value="SFS38264.1"/>
    <property type="molecule type" value="Genomic_DNA"/>
</dbReference>
<proteinExistence type="inferred from homology"/>
<keyword evidence="6 10" id="KW-0274">FAD</keyword>
<keyword evidence="5 10" id="KW-0479">Metal-binding</keyword>
<protein>
    <recommendedName>
        <fullName evidence="2 10">FAD:protein FMN transferase</fullName>
        <ecNumber evidence="1 10">2.7.1.180</ecNumber>
    </recommendedName>
    <alternativeName>
        <fullName evidence="8 10">Flavin transferase</fullName>
    </alternativeName>
</protein>
<name>A0A1I6PDH1_9SPHI</name>
<evidence type="ECO:0000313" key="12">
    <source>
        <dbReference type="EMBL" id="SFS38264.1"/>
    </source>
</evidence>
<evidence type="ECO:0000256" key="4">
    <source>
        <dbReference type="ARBA" id="ARBA00022679"/>
    </source>
</evidence>
<gene>
    <name evidence="12" type="ORF">SAMN05660206_101409</name>
</gene>
<keyword evidence="13" id="KW-1185">Reference proteome</keyword>
<comment type="catalytic activity">
    <reaction evidence="9 10">
        <text>L-threonyl-[protein] + FAD = FMN-L-threonyl-[protein] + AMP + H(+)</text>
        <dbReference type="Rhea" id="RHEA:36847"/>
        <dbReference type="Rhea" id="RHEA-COMP:11060"/>
        <dbReference type="Rhea" id="RHEA-COMP:11061"/>
        <dbReference type="ChEBI" id="CHEBI:15378"/>
        <dbReference type="ChEBI" id="CHEBI:30013"/>
        <dbReference type="ChEBI" id="CHEBI:57692"/>
        <dbReference type="ChEBI" id="CHEBI:74257"/>
        <dbReference type="ChEBI" id="CHEBI:456215"/>
        <dbReference type="EC" id="2.7.1.180"/>
    </reaction>
</comment>
<comment type="similarity">
    <text evidence="10">Belongs to the ApbE family.</text>
</comment>
<dbReference type="GO" id="GO:0046872">
    <property type="term" value="F:metal ion binding"/>
    <property type="evidence" value="ECO:0007669"/>
    <property type="project" value="UniProtKB-UniRule"/>
</dbReference>
<comment type="cofactor">
    <cofactor evidence="11">
        <name>Mg(2+)</name>
        <dbReference type="ChEBI" id="CHEBI:18420"/>
    </cofactor>
    <cofactor evidence="11">
        <name>Mn(2+)</name>
        <dbReference type="ChEBI" id="CHEBI:29035"/>
    </cofactor>
    <text evidence="11">Magnesium. Can also use manganese.</text>
</comment>
<dbReference type="EC" id="2.7.1.180" evidence="1 10"/>
<keyword evidence="7 10" id="KW-0460">Magnesium</keyword>
<dbReference type="PANTHER" id="PTHR30040">
    <property type="entry name" value="THIAMINE BIOSYNTHESIS LIPOPROTEIN APBE"/>
    <property type="match status" value="1"/>
</dbReference>
<evidence type="ECO:0000256" key="9">
    <source>
        <dbReference type="ARBA" id="ARBA00048540"/>
    </source>
</evidence>
<dbReference type="GO" id="GO:0016740">
    <property type="term" value="F:transferase activity"/>
    <property type="evidence" value="ECO:0007669"/>
    <property type="project" value="UniProtKB-UniRule"/>
</dbReference>
<keyword evidence="4 10" id="KW-0808">Transferase</keyword>
<evidence type="ECO:0000256" key="10">
    <source>
        <dbReference type="PIRNR" id="PIRNR006268"/>
    </source>
</evidence>
<dbReference type="Gene3D" id="3.10.520.10">
    <property type="entry name" value="ApbE-like domains"/>
    <property type="match status" value="1"/>
</dbReference>
<dbReference type="Pfam" id="PF02424">
    <property type="entry name" value="ApbE"/>
    <property type="match status" value="1"/>
</dbReference>
<dbReference type="RefSeq" id="WP_093363471.1">
    <property type="nucleotide sequence ID" value="NZ_FOZZ01000001.1"/>
</dbReference>
<evidence type="ECO:0000256" key="3">
    <source>
        <dbReference type="ARBA" id="ARBA00022630"/>
    </source>
</evidence>
<evidence type="ECO:0000256" key="1">
    <source>
        <dbReference type="ARBA" id="ARBA00011955"/>
    </source>
</evidence>
<dbReference type="PIRSF" id="PIRSF006268">
    <property type="entry name" value="ApbE"/>
    <property type="match status" value="1"/>
</dbReference>
<evidence type="ECO:0000256" key="5">
    <source>
        <dbReference type="ARBA" id="ARBA00022723"/>
    </source>
</evidence>
<evidence type="ECO:0000256" key="6">
    <source>
        <dbReference type="ARBA" id="ARBA00022827"/>
    </source>
</evidence>
<evidence type="ECO:0000256" key="8">
    <source>
        <dbReference type="ARBA" id="ARBA00031306"/>
    </source>
</evidence>